<accession>A0AAE9AD39</accession>
<organism evidence="1 2">
    <name type="scientific">Caenorhabditis briggsae</name>
    <dbReference type="NCBI Taxonomy" id="6238"/>
    <lineage>
        <taxon>Eukaryota</taxon>
        <taxon>Metazoa</taxon>
        <taxon>Ecdysozoa</taxon>
        <taxon>Nematoda</taxon>
        <taxon>Chromadorea</taxon>
        <taxon>Rhabditida</taxon>
        <taxon>Rhabditina</taxon>
        <taxon>Rhabditomorpha</taxon>
        <taxon>Rhabditoidea</taxon>
        <taxon>Rhabditidae</taxon>
        <taxon>Peloderinae</taxon>
        <taxon>Caenorhabditis</taxon>
    </lineage>
</organism>
<reference evidence="1 2" key="1">
    <citation type="submission" date="2022-02" db="EMBL/GenBank/DDBJ databases">
        <title>Chromosome-level reference genomes for two strains of Caenorhabditis briggsae: an improved platform for comparative genomics.</title>
        <authorList>
            <person name="Stevens L."/>
            <person name="Andersen E.C."/>
        </authorList>
    </citation>
    <scope>NUCLEOTIDE SEQUENCE [LARGE SCALE GENOMIC DNA]</scope>
    <source>
        <strain evidence="1">QX1410_ONT</strain>
        <tissue evidence="1">Whole-organism</tissue>
    </source>
</reference>
<evidence type="ECO:0000313" key="1">
    <source>
        <dbReference type="EMBL" id="ULT92331.1"/>
    </source>
</evidence>
<dbReference type="AlphaFoldDB" id="A0AAE9AD39"/>
<gene>
    <name evidence="1" type="ORF">L3Y34_009833</name>
</gene>
<proteinExistence type="predicted"/>
<protein>
    <submittedName>
        <fullName evidence="1">Uncharacterized protein</fullName>
    </submittedName>
</protein>
<dbReference type="Proteomes" id="UP000827892">
    <property type="component" value="Chromosome V"/>
</dbReference>
<dbReference type="EMBL" id="CP090895">
    <property type="protein sequence ID" value="ULT92331.1"/>
    <property type="molecule type" value="Genomic_DNA"/>
</dbReference>
<sequence length="69" mass="7623">MTGVASREETLWILERAKELVPGLDSYHGIWIDGERKTPGYDNFTWTDGYTEGYGALGEDNAGLSGINQ</sequence>
<evidence type="ECO:0000313" key="2">
    <source>
        <dbReference type="Proteomes" id="UP000827892"/>
    </source>
</evidence>
<name>A0AAE9AD39_CAEBR</name>